<comment type="caution">
    <text evidence="2">The sequence shown here is derived from an EMBL/GenBank/DDBJ whole genome shotgun (WGS) entry which is preliminary data.</text>
</comment>
<name>A0A853G869_9GAMM</name>
<feature type="transmembrane region" description="Helical" evidence="1">
    <location>
        <begin position="20"/>
        <end position="36"/>
    </location>
</feature>
<sequence length="102" mass="12168">MLESIDYYPKKSNKKFKLKYWLLLILVFNVGIFWYLNQKDNFKKAKEVPALIVINQGEKEQKEVVSPVIINDHLLLNYGFNKNIIISKELDEIIYNYTNKLQ</sequence>
<dbReference type="AlphaFoldDB" id="A0A853G869"/>
<gene>
    <name evidence="2" type="ORF">H0A74_01990</name>
</gene>
<keyword evidence="1" id="KW-0812">Transmembrane</keyword>
<dbReference type="Proteomes" id="UP000525329">
    <property type="component" value="Unassembled WGS sequence"/>
</dbReference>
<keyword evidence="1" id="KW-0472">Membrane</keyword>
<evidence type="ECO:0000313" key="2">
    <source>
        <dbReference type="EMBL" id="NYT52337.1"/>
    </source>
</evidence>
<keyword evidence="1" id="KW-1133">Transmembrane helix</keyword>
<proteinExistence type="predicted"/>
<dbReference type="EMBL" id="JACCHU010000001">
    <property type="protein sequence ID" value="NYT52337.1"/>
    <property type="molecule type" value="Genomic_DNA"/>
</dbReference>
<evidence type="ECO:0000256" key="1">
    <source>
        <dbReference type="SAM" id="Phobius"/>
    </source>
</evidence>
<evidence type="ECO:0000313" key="3">
    <source>
        <dbReference type="Proteomes" id="UP000525329"/>
    </source>
</evidence>
<accession>A0A853G869</accession>
<protein>
    <submittedName>
        <fullName evidence="2">Uncharacterized protein</fullName>
    </submittedName>
</protein>
<organism evidence="2 3">
    <name type="scientific">Candidatus Vesicomyosocius endoextente</name>
    <dbReference type="NCBI Taxonomy" id="2738853"/>
    <lineage>
        <taxon>Bacteria</taxon>
        <taxon>Pseudomonadati</taxon>
        <taxon>Pseudomonadota</taxon>
        <taxon>Gammaproteobacteria</taxon>
        <taxon>Candidatus Pseudothioglobaceae</taxon>
        <taxon>Candidatus Vesicomyidisocius</taxon>
    </lineage>
</organism>
<reference evidence="2 3" key="1">
    <citation type="submission" date="2020-05" db="EMBL/GenBank/DDBJ databases">
        <title>Horizontal transmission and recombination maintain forever young bacterial symbiont genomes.</title>
        <authorList>
            <person name="Russell S.L."/>
            <person name="Pepper-Tunick E."/>
            <person name="Svedberg J."/>
            <person name="Byrne A."/>
            <person name="Ruelas Castillo J."/>
            <person name="Vollmers C."/>
            <person name="Beinart R.A."/>
            <person name="Corbett-Detig R."/>
        </authorList>
    </citation>
    <scope>NUCLEOTIDE SEQUENCE [LARGE SCALE GENOMIC DNA]</scope>
    <source>
        <strain evidence="2">Monterey_2004</strain>
    </source>
</reference>